<evidence type="ECO:0000256" key="1">
    <source>
        <dbReference type="SAM" id="MobiDB-lite"/>
    </source>
</evidence>
<feature type="compositionally biased region" description="Acidic residues" evidence="1">
    <location>
        <begin position="1"/>
        <end position="10"/>
    </location>
</feature>
<feature type="region of interest" description="Disordered" evidence="1">
    <location>
        <begin position="250"/>
        <end position="325"/>
    </location>
</feature>
<feature type="region of interest" description="Disordered" evidence="1">
    <location>
        <begin position="1"/>
        <end position="28"/>
    </location>
</feature>
<name>A0AA36IHY3_9DINO</name>
<feature type="compositionally biased region" description="Polar residues" evidence="1">
    <location>
        <begin position="306"/>
        <end position="319"/>
    </location>
</feature>
<keyword evidence="3" id="KW-1185">Reference proteome</keyword>
<protein>
    <submittedName>
        <fullName evidence="2">Uncharacterized protein</fullName>
    </submittedName>
</protein>
<evidence type="ECO:0000313" key="3">
    <source>
        <dbReference type="Proteomes" id="UP001178507"/>
    </source>
</evidence>
<sequence length="1382" mass="148645">MLDAGEEEAQDVVPVGHDEGPAPSEHSAITSKGLPVVFTMSRACTCCLCNAKSTDKSPLAVSLDDLSEASEMEVKRPWAKYRKTSGDMGPCREWIKQHNEDPGKVRLKRKSDLLAAQKELAVERTDGGRFIAPKKKFVLSSHWSTKRWGAWDQSKEVTEVIKGQLLKGVFVSVGPEGEFDFEDYSDVAVKERVVEHDSSKQDIFQEEAFELKKQEMTKAVQAGAKARQASSVQGPDLSASSLLAACKSASNGSASGAVPAGEGEKSGSSDSSSSSSESEEDSSEEAGVPLASGPSKAKPPTHGRESSQSIQSTKQQEASRNMLVIDGRATRARKTLEEKLQKEASAFAEVSLVDPPCGQEAERLKAYKQDCSKRSAALGKVVRGCRDNIRRANQSSNKDNLQDLVEALEGLEASATATQRLLALVCVANPEPDAYITAFDAWNEAMEGFQPCLQSLGLPARILGPGFHLACLLARASQSLLYSDHGAFCQQLQATCPEARALVAALGKQQAEELVTVQVEQRVLGALRNIASEEVVAFEADKGRSAQKPTLEEATALVTAVLEACKEPDFLARELQSALGKAKVLLEQTDFLALKEQLEVLDNVKETGKVQDQPALLRFFCQHEMGVSLTAVAARRISTSGEETAFKEACGRVSELLGKLANALTFSAATRTASLGAEFLDELVLPAGKALAEVKKCPFAADACSKKSKKPEASKAAEELATMERHLKDTASQLARIELQARLYEQLFLGCNVVGSGCGKTTVSLTAVSRRPFAPNAVAYALEHNCQIESDGEMSIINLDDVENGLRATSCVEHPAWAFVPGDLPWRDEYRALSKILVEVSRFSLHRQPSFQHVPPIAVEAPALHAWSTEMMPKLERWVSASGLLEKTEKLLLQPVRAELASLFSVGLESVAPVVSQCVQSLLGAGLSSNMAAELLSRVPKTHKLRDLVTAFLEVAKHGPHGAGQKTNDELRGFAKKLCCLSEKLCVAVKEAEDSAADPAFKQDLEKTRIASEEAIQHFQQRLTLHRELLTKKAQSAAKTLKIAKCNLDKLLGSLPTPSLTEEAAYRAHGVKHVAELAKQSTAMEAELSQLRVPQDILKVLDPVVFGKQAAQGPVNVLELEGLPVEFSDNCSLTARIAGFHVTLIAGLCLLRNPILGTTSDDGKALLKELRPVAESLEDQGTKGPAKKKAKTDVAAGFEKEPGSKQKPGGACSGLPAPEGAVAAAASEKAAAEECKNSGDEKAEQKNKKEKKEKKDKKRKKDADKEKKDAVDKAPKRARTLKQQKSESLNIDQQAAAFSRVLDAEGLVDGTLLPQLARENLAGFAQVLQQESAPRPDKVTLTWASACSGTEGAFYVAMAINAALGRGARQDIAAACLLMRGK</sequence>
<feature type="compositionally biased region" description="Basic residues" evidence="1">
    <location>
        <begin position="1248"/>
        <end position="1260"/>
    </location>
</feature>
<proteinExistence type="predicted"/>
<gene>
    <name evidence="2" type="ORF">EVOR1521_LOCUS13204</name>
</gene>
<dbReference type="Proteomes" id="UP001178507">
    <property type="component" value="Unassembled WGS sequence"/>
</dbReference>
<dbReference type="EMBL" id="CAUJNA010001448">
    <property type="protein sequence ID" value="CAJ1387057.1"/>
    <property type="molecule type" value="Genomic_DNA"/>
</dbReference>
<accession>A0AA36IHY3</accession>
<feature type="compositionally biased region" description="Basic and acidic residues" evidence="1">
    <location>
        <begin position="1233"/>
        <end position="1247"/>
    </location>
</feature>
<feature type="region of interest" description="Disordered" evidence="1">
    <location>
        <begin position="1175"/>
        <end position="1216"/>
    </location>
</feature>
<feature type="compositionally biased region" description="Basic and acidic residues" evidence="1">
    <location>
        <begin position="1261"/>
        <end position="1275"/>
    </location>
</feature>
<evidence type="ECO:0000313" key="2">
    <source>
        <dbReference type="EMBL" id="CAJ1387057.1"/>
    </source>
</evidence>
<comment type="caution">
    <text evidence="2">The sequence shown here is derived from an EMBL/GenBank/DDBJ whole genome shotgun (WGS) entry which is preliminary data.</text>
</comment>
<organism evidence="2 3">
    <name type="scientific">Effrenium voratum</name>
    <dbReference type="NCBI Taxonomy" id="2562239"/>
    <lineage>
        <taxon>Eukaryota</taxon>
        <taxon>Sar</taxon>
        <taxon>Alveolata</taxon>
        <taxon>Dinophyceae</taxon>
        <taxon>Suessiales</taxon>
        <taxon>Symbiodiniaceae</taxon>
        <taxon>Effrenium</taxon>
    </lineage>
</organism>
<reference evidence="2" key="1">
    <citation type="submission" date="2023-08" db="EMBL/GenBank/DDBJ databases">
        <authorList>
            <person name="Chen Y."/>
            <person name="Shah S."/>
            <person name="Dougan E. K."/>
            <person name="Thang M."/>
            <person name="Chan C."/>
        </authorList>
    </citation>
    <scope>NUCLEOTIDE SEQUENCE</scope>
</reference>
<feature type="region of interest" description="Disordered" evidence="1">
    <location>
        <begin position="1233"/>
        <end position="1289"/>
    </location>
</feature>